<dbReference type="AlphaFoldDB" id="A0A9J7DDV4"/>
<dbReference type="RefSeq" id="XP_019891328.1">
    <property type="nucleotide sequence ID" value="XM_020035769.2"/>
</dbReference>
<dbReference type="Proteomes" id="UP001652621">
    <property type="component" value="Unplaced"/>
</dbReference>
<dbReference type="VEuPathDB" id="VectorBase:MDOMA2_004039"/>
<feature type="chain" id="PRO_5039889698" evidence="2">
    <location>
        <begin position="25"/>
        <end position="423"/>
    </location>
</feature>
<feature type="signal peptide" evidence="2">
    <location>
        <begin position="1"/>
        <end position="24"/>
    </location>
</feature>
<organism evidence="3 4">
    <name type="scientific">Musca domestica</name>
    <name type="common">House fly</name>
    <dbReference type="NCBI Taxonomy" id="7370"/>
    <lineage>
        <taxon>Eukaryota</taxon>
        <taxon>Metazoa</taxon>
        <taxon>Ecdysozoa</taxon>
        <taxon>Arthropoda</taxon>
        <taxon>Hexapoda</taxon>
        <taxon>Insecta</taxon>
        <taxon>Pterygota</taxon>
        <taxon>Neoptera</taxon>
        <taxon>Endopterygota</taxon>
        <taxon>Diptera</taxon>
        <taxon>Brachycera</taxon>
        <taxon>Muscomorpha</taxon>
        <taxon>Muscoidea</taxon>
        <taxon>Muscidae</taxon>
        <taxon>Musca</taxon>
    </lineage>
</organism>
<keyword evidence="2" id="KW-0732">Signal</keyword>
<evidence type="ECO:0000256" key="1">
    <source>
        <dbReference type="SAM" id="MobiDB-lite"/>
    </source>
</evidence>
<name>A0A9J7DDV4_MUSDO</name>
<dbReference type="KEGG" id="mde:109612074"/>
<evidence type="ECO:0000256" key="2">
    <source>
        <dbReference type="SAM" id="SignalP"/>
    </source>
</evidence>
<dbReference type="OrthoDB" id="6735462at2759"/>
<evidence type="ECO:0000313" key="3">
    <source>
        <dbReference type="Proteomes" id="UP001652621"/>
    </source>
</evidence>
<gene>
    <name evidence="4" type="primary">LOC109612074</name>
</gene>
<protein>
    <submittedName>
        <fullName evidence="4">Uncharacterized protein LOC109612074</fullName>
    </submittedName>
</protein>
<feature type="region of interest" description="Disordered" evidence="1">
    <location>
        <begin position="81"/>
        <end position="110"/>
    </location>
</feature>
<accession>A0A9J7DDV4</accession>
<evidence type="ECO:0000313" key="4">
    <source>
        <dbReference type="RefSeq" id="XP_019891328.1"/>
    </source>
</evidence>
<dbReference type="GeneID" id="109612074"/>
<feature type="compositionally biased region" description="Polar residues" evidence="1">
    <location>
        <begin position="97"/>
        <end position="110"/>
    </location>
</feature>
<keyword evidence="3" id="KW-1185">Reference proteome</keyword>
<reference evidence="4" key="1">
    <citation type="submission" date="2025-08" db="UniProtKB">
        <authorList>
            <consortium name="RefSeq"/>
        </authorList>
    </citation>
    <scope>IDENTIFICATION</scope>
    <source>
        <strain evidence="4">Aabys</strain>
        <tissue evidence="4">Whole body</tissue>
    </source>
</reference>
<sequence length="423" mass="48556">MYSKGKHKYLIILIYIFIWVKILSHGGGSSAQAVSYENDLTSDTHIPKRPAMKGTNGDLYDIFMERLNQVKQELIYHELPNNNQEGKLSSRKITPRQAKTTNLSQKRPNRSLSHIPKINRCRNDNISHRNLSQSLYPSVLTKALEISLNPNKTGINNKGNILENIADKMNTSVMDIASILTKPMDLNVTTLEESKNLKGIIKNYIFGNENSGNFQQNPSILRNIPDDNRDRTTTEIRNVLERVLDKLEQLKGSENRNEGENHVNGTPCNILGTWFSTTLGLCFEIHWANNSFPWSYNNKSSNKLSIKIQECIPPKRHNVMDLEWKIEGTTYTNIGGPFYVYTQHEKEHLAGTFLGFCWICDDSDIVYGSWTFLKPIKDCVAASMAFEVKRDVWRRDRMKMKCKKRLKALHYGENLEKIKETGN</sequence>
<proteinExistence type="predicted"/>